<protein>
    <recommendedName>
        <fullName evidence="3">HEAT repeat domain-containing protein</fullName>
    </recommendedName>
</protein>
<dbReference type="Proteomes" id="UP000187891">
    <property type="component" value="Unassembled WGS sequence"/>
</dbReference>
<dbReference type="InterPro" id="IPR011989">
    <property type="entry name" value="ARM-like"/>
</dbReference>
<proteinExistence type="predicted"/>
<reference evidence="2" key="1">
    <citation type="submission" date="2016-10" db="EMBL/GenBank/DDBJ databases">
        <authorList>
            <person name="Wibberg D."/>
        </authorList>
    </citation>
    <scope>NUCLEOTIDE SEQUENCE [LARGE SCALE GENOMIC DNA]</scope>
</reference>
<dbReference type="SUPFAM" id="SSF48371">
    <property type="entry name" value="ARM repeat"/>
    <property type="match status" value="1"/>
</dbReference>
<dbReference type="Gene3D" id="1.25.10.10">
    <property type="entry name" value="Leucine-rich Repeat Variant"/>
    <property type="match status" value="1"/>
</dbReference>
<dbReference type="EMBL" id="FMUE01000004">
    <property type="protein sequence ID" value="SCX20949.1"/>
    <property type="molecule type" value="Genomic_DNA"/>
</dbReference>
<name>A0A1R3TKN2_9HYPH</name>
<evidence type="ECO:0000313" key="1">
    <source>
        <dbReference type="EMBL" id="SCX20949.1"/>
    </source>
</evidence>
<evidence type="ECO:0000313" key="2">
    <source>
        <dbReference type="Proteomes" id="UP000187891"/>
    </source>
</evidence>
<organism evidence="1 2">
    <name type="scientific">Agrobacterium rosae</name>
    <dbReference type="NCBI Taxonomy" id="1972867"/>
    <lineage>
        <taxon>Bacteria</taxon>
        <taxon>Pseudomonadati</taxon>
        <taxon>Pseudomonadota</taxon>
        <taxon>Alphaproteobacteria</taxon>
        <taxon>Hyphomicrobiales</taxon>
        <taxon>Rhizobiaceae</taxon>
        <taxon>Rhizobium/Agrobacterium group</taxon>
        <taxon>Agrobacterium</taxon>
    </lineage>
</organism>
<dbReference type="AlphaFoldDB" id="A0A1R3TKN2"/>
<dbReference type="InterPro" id="IPR016024">
    <property type="entry name" value="ARM-type_fold"/>
</dbReference>
<gene>
    <name evidence="1" type="ORF">DSM25559_1988</name>
</gene>
<evidence type="ECO:0008006" key="3">
    <source>
        <dbReference type="Google" id="ProtNLM"/>
    </source>
</evidence>
<accession>A0A1R3TKN2</accession>
<dbReference type="STRING" id="1907666.DSM25559_1988"/>
<sequence>MLANLSVLLVRRFDPLEYFRNVRFEQDFMAAAVAGLTQKNFMKRTQGLVALSVASDKASRDFLITEILRRAEMSASSGERGVYHSALYGEVDRSNDIIFKAVLDSANVEFIGNLASLLRKTPLPPEVRQKFEEILISSDADDVRIKIAQALGPDSGSFDGVFNLVLTKLISASSDDERMRWATELGKFPGRDDVVIDALATALALTSDPLKSGAIGRALAEVGENGVLRLAKIVDVEVADEKQKSMAIIMSAIGSDGAVPIDKVDFVIRTALKARLKSDDPLLRSSVYALLFKYGKASIGPIKQVLQKANEETRTDLQEILDRFGNQ</sequence>